<proteinExistence type="predicted"/>
<organism evidence="1">
    <name type="scientific">marine sediment metagenome</name>
    <dbReference type="NCBI Taxonomy" id="412755"/>
    <lineage>
        <taxon>unclassified sequences</taxon>
        <taxon>metagenomes</taxon>
        <taxon>ecological metagenomes</taxon>
    </lineage>
</organism>
<name>A0A0F9NW66_9ZZZZ</name>
<dbReference type="AlphaFoldDB" id="A0A0F9NW66"/>
<evidence type="ECO:0000313" key="1">
    <source>
        <dbReference type="EMBL" id="KKM85522.1"/>
    </source>
</evidence>
<dbReference type="EMBL" id="LAZR01007396">
    <property type="protein sequence ID" value="KKM85522.1"/>
    <property type="molecule type" value="Genomic_DNA"/>
</dbReference>
<sequence length="103" mass="12229">MVINIFRTNVLGQREVIPQRDIDYWCRECQYSLAKDGKRCRSKTLIQRCWNETEARGFTVNANEWHRQHECPFIHQGQECRCNDYPHISDAFVGAGLHRGQYK</sequence>
<protein>
    <submittedName>
        <fullName evidence="1">Uncharacterized protein</fullName>
    </submittedName>
</protein>
<comment type="caution">
    <text evidence="1">The sequence shown here is derived from an EMBL/GenBank/DDBJ whole genome shotgun (WGS) entry which is preliminary data.</text>
</comment>
<accession>A0A0F9NW66</accession>
<reference evidence="1" key="1">
    <citation type="journal article" date="2015" name="Nature">
        <title>Complex archaea that bridge the gap between prokaryotes and eukaryotes.</title>
        <authorList>
            <person name="Spang A."/>
            <person name="Saw J.H."/>
            <person name="Jorgensen S.L."/>
            <person name="Zaremba-Niedzwiedzka K."/>
            <person name="Martijn J."/>
            <person name="Lind A.E."/>
            <person name="van Eijk R."/>
            <person name="Schleper C."/>
            <person name="Guy L."/>
            <person name="Ettema T.J."/>
        </authorList>
    </citation>
    <scope>NUCLEOTIDE SEQUENCE</scope>
</reference>
<gene>
    <name evidence="1" type="ORF">LCGC14_1288290</name>
</gene>